<name>A0A0C3DGG7_9AGAM</name>
<dbReference type="HOGENOM" id="CLU_2813896_0_0_1"/>
<evidence type="ECO:0000313" key="1">
    <source>
        <dbReference type="EMBL" id="KIM55459.1"/>
    </source>
</evidence>
<accession>A0A0C3DGG7</accession>
<reference evidence="2" key="2">
    <citation type="submission" date="2015-01" db="EMBL/GenBank/DDBJ databases">
        <title>Evolutionary Origins and Diversification of the Mycorrhizal Mutualists.</title>
        <authorList>
            <consortium name="DOE Joint Genome Institute"/>
            <consortium name="Mycorrhizal Genomics Consortium"/>
            <person name="Kohler A."/>
            <person name="Kuo A."/>
            <person name="Nagy L.G."/>
            <person name="Floudas D."/>
            <person name="Copeland A."/>
            <person name="Barry K.W."/>
            <person name="Cichocki N."/>
            <person name="Veneault-Fourrey C."/>
            <person name="LaButti K."/>
            <person name="Lindquist E.A."/>
            <person name="Lipzen A."/>
            <person name="Lundell T."/>
            <person name="Morin E."/>
            <person name="Murat C."/>
            <person name="Riley R."/>
            <person name="Ohm R."/>
            <person name="Sun H."/>
            <person name="Tunlid A."/>
            <person name="Henrissat B."/>
            <person name="Grigoriev I.V."/>
            <person name="Hibbett D.S."/>
            <person name="Martin F."/>
        </authorList>
    </citation>
    <scope>NUCLEOTIDE SEQUENCE [LARGE SCALE GENOMIC DNA]</scope>
    <source>
        <strain evidence="2">Foug A</strain>
    </source>
</reference>
<evidence type="ECO:0000313" key="2">
    <source>
        <dbReference type="Proteomes" id="UP000053989"/>
    </source>
</evidence>
<gene>
    <name evidence="1" type="ORF">SCLCIDRAFT_1221148</name>
</gene>
<dbReference type="AlphaFoldDB" id="A0A0C3DGG7"/>
<dbReference type="Proteomes" id="UP000053989">
    <property type="component" value="Unassembled WGS sequence"/>
</dbReference>
<reference evidence="1 2" key="1">
    <citation type="submission" date="2014-04" db="EMBL/GenBank/DDBJ databases">
        <authorList>
            <consortium name="DOE Joint Genome Institute"/>
            <person name="Kuo A."/>
            <person name="Kohler A."/>
            <person name="Nagy L.G."/>
            <person name="Floudas D."/>
            <person name="Copeland A."/>
            <person name="Barry K.W."/>
            <person name="Cichocki N."/>
            <person name="Veneault-Fourrey C."/>
            <person name="LaButti K."/>
            <person name="Lindquist E.A."/>
            <person name="Lipzen A."/>
            <person name="Lundell T."/>
            <person name="Morin E."/>
            <person name="Murat C."/>
            <person name="Sun H."/>
            <person name="Tunlid A."/>
            <person name="Henrissat B."/>
            <person name="Grigoriev I.V."/>
            <person name="Hibbett D.S."/>
            <person name="Martin F."/>
            <person name="Nordberg H.P."/>
            <person name="Cantor M.N."/>
            <person name="Hua S.X."/>
        </authorList>
    </citation>
    <scope>NUCLEOTIDE SEQUENCE [LARGE SCALE GENOMIC DNA]</scope>
    <source>
        <strain evidence="1 2">Foug A</strain>
    </source>
</reference>
<protein>
    <submittedName>
        <fullName evidence="1">Uncharacterized protein</fullName>
    </submittedName>
</protein>
<dbReference type="InParanoid" id="A0A0C3DGG7"/>
<sequence>MGNMPYQESTGNRSLHAICSVFRLLNEAGGVGSKSELSFRVDKYQALMMVKTQRRNPNSTTTIRQVQ</sequence>
<keyword evidence="2" id="KW-1185">Reference proteome</keyword>
<organism evidence="1 2">
    <name type="scientific">Scleroderma citrinum Foug A</name>
    <dbReference type="NCBI Taxonomy" id="1036808"/>
    <lineage>
        <taxon>Eukaryota</taxon>
        <taxon>Fungi</taxon>
        <taxon>Dikarya</taxon>
        <taxon>Basidiomycota</taxon>
        <taxon>Agaricomycotina</taxon>
        <taxon>Agaricomycetes</taxon>
        <taxon>Agaricomycetidae</taxon>
        <taxon>Boletales</taxon>
        <taxon>Sclerodermatineae</taxon>
        <taxon>Sclerodermataceae</taxon>
        <taxon>Scleroderma</taxon>
    </lineage>
</organism>
<proteinExistence type="predicted"/>
<dbReference type="EMBL" id="KN822135">
    <property type="protein sequence ID" value="KIM55459.1"/>
    <property type="molecule type" value="Genomic_DNA"/>
</dbReference>